<comment type="subcellular location">
    <subcellularLocation>
        <location evidence="7">Cytoplasm</location>
    </subcellularLocation>
</comment>
<feature type="binding site" evidence="7">
    <location>
        <position position="109"/>
    </location>
    <ligand>
        <name>tRNA</name>
        <dbReference type="ChEBI" id="CHEBI:17843"/>
    </ligand>
</feature>
<evidence type="ECO:0000256" key="4">
    <source>
        <dbReference type="ARBA" id="ARBA00022884"/>
    </source>
</evidence>
<keyword evidence="7" id="KW-0963">Cytoplasm</keyword>
<dbReference type="EC" id="3.1.1.29" evidence="1 7"/>
<proteinExistence type="inferred from homology"/>
<evidence type="ECO:0000256" key="1">
    <source>
        <dbReference type="ARBA" id="ARBA00013260"/>
    </source>
</evidence>
<dbReference type="Proteomes" id="UP000199227">
    <property type="component" value="Unassembled WGS sequence"/>
</dbReference>
<dbReference type="PROSITE" id="PS01196">
    <property type="entry name" value="PEPT_TRNA_HYDROL_2"/>
    <property type="match status" value="1"/>
</dbReference>
<dbReference type="InterPro" id="IPR001328">
    <property type="entry name" value="Pept_tRNA_hydro"/>
</dbReference>
<sequence>MWLIVGLGNPGKEYEYTRHNIGFLTVDHLIDQTEARSLSSSSFHGELFKSANLLFLKPTTFMNRSGISVQAVKQFYKIELDNIIVIHDDLDLPFGALRFKQGGGSGGHNGLKSIDEMIGRDYMRVRMGIGKPAYKSQVADYVLSSFSKEEQQNLSQWIESAANATLELTKQPLGIVSSKYTIRAKN</sequence>
<dbReference type="GO" id="GO:0005737">
    <property type="term" value="C:cytoplasm"/>
    <property type="evidence" value="ECO:0007669"/>
    <property type="project" value="UniProtKB-SubCell"/>
</dbReference>
<dbReference type="PANTHER" id="PTHR17224">
    <property type="entry name" value="PEPTIDYL-TRNA HYDROLASE"/>
    <property type="match status" value="1"/>
</dbReference>
<evidence type="ECO:0000256" key="6">
    <source>
        <dbReference type="ARBA" id="ARBA00050038"/>
    </source>
</evidence>
<feature type="binding site" evidence="7">
    <location>
        <position position="14"/>
    </location>
    <ligand>
        <name>tRNA</name>
        <dbReference type="ChEBI" id="CHEBI:17843"/>
    </ligand>
</feature>
<evidence type="ECO:0000256" key="2">
    <source>
        <dbReference type="ARBA" id="ARBA00022555"/>
    </source>
</evidence>
<comment type="function">
    <text evidence="7">Catalyzes the release of premature peptidyl moieties from peptidyl-tRNA molecules trapped in stalled 50S ribosomal subunits, and thus maintains levels of free tRNAs and 50S ribosomes.</text>
</comment>
<dbReference type="RefSeq" id="WP_092912457.1">
    <property type="nucleotide sequence ID" value="NZ_FOXB01000018.1"/>
</dbReference>
<feature type="binding site" evidence="7">
    <location>
        <position position="61"/>
    </location>
    <ligand>
        <name>tRNA</name>
        <dbReference type="ChEBI" id="CHEBI:17843"/>
    </ligand>
</feature>
<dbReference type="GO" id="GO:0004045">
    <property type="term" value="F:peptidyl-tRNA hydrolase activity"/>
    <property type="evidence" value="ECO:0007669"/>
    <property type="project" value="UniProtKB-UniRule"/>
</dbReference>
<keyword evidence="11" id="KW-1185">Reference proteome</keyword>
<dbReference type="PROSITE" id="PS01195">
    <property type="entry name" value="PEPT_TRNA_HYDROL_1"/>
    <property type="match status" value="1"/>
</dbReference>
<dbReference type="PANTHER" id="PTHR17224:SF1">
    <property type="entry name" value="PEPTIDYL-TRNA HYDROLASE"/>
    <property type="match status" value="1"/>
</dbReference>
<evidence type="ECO:0000313" key="10">
    <source>
        <dbReference type="EMBL" id="SFP40573.1"/>
    </source>
</evidence>
<dbReference type="CDD" id="cd00462">
    <property type="entry name" value="PTH"/>
    <property type="match status" value="1"/>
</dbReference>
<keyword evidence="3 7" id="KW-0378">Hydrolase</keyword>
<keyword evidence="4 7" id="KW-0694">RNA-binding</keyword>
<dbReference type="GO" id="GO:0000049">
    <property type="term" value="F:tRNA binding"/>
    <property type="evidence" value="ECO:0007669"/>
    <property type="project" value="UniProtKB-UniRule"/>
</dbReference>
<comment type="subunit">
    <text evidence="7">Monomer.</text>
</comment>
<dbReference type="STRING" id="223786.SAMN05216234_11819"/>
<feature type="active site" description="Proton acceptor" evidence="7">
    <location>
        <position position="19"/>
    </location>
</feature>
<feature type="site" description="Discriminates between blocked and unblocked aminoacyl-tRNA" evidence="7">
    <location>
        <position position="9"/>
    </location>
</feature>
<dbReference type="HAMAP" id="MF_00083">
    <property type="entry name" value="Pept_tRNA_hydro_bact"/>
    <property type="match status" value="1"/>
</dbReference>
<dbReference type="GO" id="GO:0072344">
    <property type="term" value="P:rescue of stalled ribosome"/>
    <property type="evidence" value="ECO:0007669"/>
    <property type="project" value="UniProtKB-UniRule"/>
</dbReference>
<feature type="site" description="Stabilizes the basic form of H active site to accept a proton" evidence="7">
    <location>
        <position position="88"/>
    </location>
</feature>
<dbReference type="FunFam" id="3.40.50.1470:FF:000001">
    <property type="entry name" value="Peptidyl-tRNA hydrolase"/>
    <property type="match status" value="1"/>
</dbReference>
<dbReference type="NCBIfam" id="TIGR00447">
    <property type="entry name" value="pth"/>
    <property type="match status" value="1"/>
</dbReference>
<protein>
    <recommendedName>
        <fullName evidence="6 7">Peptidyl-tRNA hydrolase</fullName>
        <shortName evidence="7">Pth</shortName>
        <ecNumber evidence="1 7">3.1.1.29</ecNumber>
    </recommendedName>
</protein>
<dbReference type="OrthoDB" id="9800507at2"/>
<dbReference type="InterPro" id="IPR018171">
    <property type="entry name" value="Pept_tRNA_hydro_CS"/>
</dbReference>
<name>A0A1I5Q2V8_9BACT</name>
<comment type="function">
    <text evidence="7">Hydrolyzes ribosome-free peptidyl-tRNAs (with 1 or more amino acids incorporated), which drop off the ribosome during protein synthesis, or as a result of ribosome stalling.</text>
</comment>
<evidence type="ECO:0000313" key="11">
    <source>
        <dbReference type="Proteomes" id="UP000199227"/>
    </source>
</evidence>
<reference evidence="10 11" key="1">
    <citation type="submission" date="2016-10" db="EMBL/GenBank/DDBJ databases">
        <authorList>
            <person name="de Groot N.N."/>
        </authorList>
    </citation>
    <scope>NUCLEOTIDE SEQUENCE [LARGE SCALE GENOMIC DNA]</scope>
    <source>
        <strain evidence="10 11">EP1-55-1</strain>
    </source>
</reference>
<dbReference type="Pfam" id="PF01195">
    <property type="entry name" value="Pept_tRNA_hydro"/>
    <property type="match status" value="1"/>
</dbReference>
<evidence type="ECO:0000256" key="7">
    <source>
        <dbReference type="HAMAP-Rule" id="MF_00083"/>
    </source>
</evidence>
<dbReference type="EMBL" id="FOXB01000018">
    <property type="protein sequence ID" value="SFP40573.1"/>
    <property type="molecule type" value="Genomic_DNA"/>
</dbReference>
<dbReference type="GO" id="GO:0006515">
    <property type="term" value="P:protein quality control for misfolded or incompletely synthesized proteins"/>
    <property type="evidence" value="ECO:0007669"/>
    <property type="project" value="UniProtKB-UniRule"/>
</dbReference>
<accession>A0A1I5Q2V8</accession>
<evidence type="ECO:0000256" key="8">
    <source>
        <dbReference type="RuleBase" id="RU000673"/>
    </source>
</evidence>
<keyword evidence="2 7" id="KW-0820">tRNA-binding</keyword>
<dbReference type="InterPro" id="IPR036416">
    <property type="entry name" value="Pept_tRNA_hydro_sf"/>
</dbReference>
<evidence type="ECO:0000256" key="9">
    <source>
        <dbReference type="RuleBase" id="RU004320"/>
    </source>
</evidence>
<dbReference type="AlphaFoldDB" id="A0A1I5Q2V8"/>
<evidence type="ECO:0000256" key="3">
    <source>
        <dbReference type="ARBA" id="ARBA00022801"/>
    </source>
</evidence>
<feature type="binding site" evidence="7">
    <location>
        <position position="63"/>
    </location>
    <ligand>
        <name>tRNA</name>
        <dbReference type="ChEBI" id="CHEBI:17843"/>
    </ligand>
</feature>
<comment type="catalytic activity">
    <reaction evidence="7 8">
        <text>an N-acyl-L-alpha-aminoacyl-tRNA + H2O = an N-acyl-L-amino acid + a tRNA + H(+)</text>
        <dbReference type="Rhea" id="RHEA:54448"/>
        <dbReference type="Rhea" id="RHEA-COMP:10123"/>
        <dbReference type="Rhea" id="RHEA-COMP:13883"/>
        <dbReference type="ChEBI" id="CHEBI:15377"/>
        <dbReference type="ChEBI" id="CHEBI:15378"/>
        <dbReference type="ChEBI" id="CHEBI:59874"/>
        <dbReference type="ChEBI" id="CHEBI:78442"/>
        <dbReference type="ChEBI" id="CHEBI:138191"/>
        <dbReference type="EC" id="3.1.1.29"/>
    </reaction>
</comment>
<comment type="similarity">
    <text evidence="5 7 9">Belongs to the PTH family.</text>
</comment>
<evidence type="ECO:0000256" key="5">
    <source>
        <dbReference type="ARBA" id="ARBA00038063"/>
    </source>
</evidence>
<gene>
    <name evidence="7" type="primary">pth</name>
    <name evidence="10" type="ORF">SAMN05216234_11819</name>
</gene>
<dbReference type="Gene3D" id="3.40.50.1470">
    <property type="entry name" value="Peptidyl-tRNA hydrolase"/>
    <property type="match status" value="1"/>
</dbReference>
<organism evidence="10 11">
    <name type="scientific">Hydrogenimonas thermophila</name>
    <dbReference type="NCBI Taxonomy" id="223786"/>
    <lineage>
        <taxon>Bacteria</taxon>
        <taxon>Pseudomonadati</taxon>
        <taxon>Campylobacterota</taxon>
        <taxon>Epsilonproteobacteria</taxon>
        <taxon>Campylobacterales</taxon>
        <taxon>Hydrogenimonadaceae</taxon>
        <taxon>Hydrogenimonas</taxon>
    </lineage>
</organism>
<dbReference type="SUPFAM" id="SSF53178">
    <property type="entry name" value="Peptidyl-tRNA hydrolase-like"/>
    <property type="match status" value="1"/>
</dbReference>